<dbReference type="GO" id="GO:0006895">
    <property type="term" value="P:Golgi to endosome transport"/>
    <property type="evidence" value="ECO:0007669"/>
    <property type="project" value="EnsemblFungi"/>
</dbReference>
<evidence type="ECO:0000256" key="3">
    <source>
        <dbReference type="ARBA" id="ARBA00023055"/>
    </source>
</evidence>
<dbReference type="PIRSF" id="PIRSF037235">
    <property type="entry name" value="VPS13_fungi"/>
    <property type="match status" value="1"/>
</dbReference>
<comment type="caution">
    <text evidence="8">The sequence shown here is derived from an EMBL/GenBank/DDBJ whole genome shotgun (WGS) entry which is preliminary data.</text>
</comment>
<evidence type="ECO:0000259" key="7">
    <source>
        <dbReference type="Pfam" id="PF25037"/>
    </source>
</evidence>
<dbReference type="GO" id="GO:0010008">
    <property type="term" value="C:endosome membrane"/>
    <property type="evidence" value="ECO:0007669"/>
    <property type="project" value="EnsemblFungi"/>
</dbReference>
<evidence type="ECO:0000256" key="2">
    <source>
        <dbReference type="ARBA" id="ARBA00022448"/>
    </source>
</evidence>
<comment type="function">
    <text evidence="4">Mediates the transfer of lipids between membranes at organelle contact sites. May play a role in mitochondrial lipid homeostasis.</text>
</comment>
<dbReference type="GO" id="GO:0005794">
    <property type="term" value="C:Golgi apparatus"/>
    <property type="evidence" value="ECO:0007669"/>
    <property type="project" value="UniProtKB-UniRule"/>
</dbReference>
<keyword evidence="4" id="KW-0333">Golgi apparatus</keyword>
<dbReference type="GO" id="GO:0007005">
    <property type="term" value="P:mitochondrion organization"/>
    <property type="evidence" value="ECO:0007669"/>
    <property type="project" value="EnsemblFungi"/>
</dbReference>
<gene>
    <name evidence="8" type="ORF">AO440_000529</name>
</gene>
<reference evidence="8 9" key="1">
    <citation type="submission" date="2015-10" db="EMBL/GenBank/DDBJ databases">
        <title>Draft genomes sequences of Candida glabrata isolates 1A, 1B, 2A, 2B, 3A and 3B.</title>
        <authorList>
            <person name="Haavelsrud O.E."/>
            <person name="Gaustad P."/>
        </authorList>
    </citation>
    <scope>NUCLEOTIDE SEQUENCE [LARGE SCALE GENOMIC DNA]</scope>
    <source>
        <strain evidence="8">910700640</strain>
    </source>
</reference>
<dbReference type="InterPro" id="IPR026854">
    <property type="entry name" value="VPS13_N"/>
</dbReference>
<dbReference type="GO" id="GO:0005829">
    <property type="term" value="C:cytosol"/>
    <property type="evidence" value="ECO:0007669"/>
    <property type="project" value="GOC"/>
</dbReference>
<dbReference type="GO" id="GO:1990816">
    <property type="term" value="C:vacuole-mitochondrion membrane contact site"/>
    <property type="evidence" value="ECO:0007669"/>
    <property type="project" value="EnsemblFungi"/>
</dbReference>
<evidence type="ECO:0000313" key="8">
    <source>
        <dbReference type="EMBL" id="KTA99491.1"/>
    </source>
</evidence>
<feature type="domain" description="Chorein N-terminal" evidence="5">
    <location>
        <begin position="1"/>
        <end position="1127"/>
    </location>
</feature>
<evidence type="ECO:0000259" key="6">
    <source>
        <dbReference type="Pfam" id="PF25036"/>
    </source>
</evidence>
<dbReference type="Pfam" id="PF25037">
    <property type="entry name" value="VPS13_C"/>
    <property type="match status" value="1"/>
</dbReference>
<evidence type="ECO:0000256" key="4">
    <source>
        <dbReference type="PIRNR" id="PIRNR037235"/>
    </source>
</evidence>
<dbReference type="GO" id="GO:0045053">
    <property type="term" value="P:protein retention in Golgi apparatus"/>
    <property type="evidence" value="ECO:0007669"/>
    <property type="project" value="UniProtKB-UniRule"/>
</dbReference>
<dbReference type="PANTHER" id="PTHR16166:SF93">
    <property type="entry name" value="INTERMEMBRANE LIPID TRANSFER PROTEIN VPS13"/>
    <property type="match status" value="1"/>
</dbReference>
<dbReference type="GO" id="GO:0006623">
    <property type="term" value="P:protein targeting to vacuole"/>
    <property type="evidence" value="ECO:0007669"/>
    <property type="project" value="EnsemblFungi"/>
</dbReference>
<dbReference type="VEuPathDB" id="FungiDB:CAGL0C03201g"/>
<dbReference type="PANTHER" id="PTHR16166">
    <property type="entry name" value="VACUOLAR PROTEIN SORTING-ASSOCIATED PROTEIN VPS13"/>
    <property type="match status" value="1"/>
</dbReference>
<dbReference type="GO" id="GO:0009267">
    <property type="term" value="P:cellular response to starvation"/>
    <property type="evidence" value="ECO:0007669"/>
    <property type="project" value="EnsemblFungi"/>
</dbReference>
<dbReference type="GO" id="GO:0005774">
    <property type="term" value="C:vacuolar membrane"/>
    <property type="evidence" value="ECO:0007669"/>
    <property type="project" value="EnsemblFungi"/>
</dbReference>
<dbReference type="GO" id="GO:0090083">
    <property type="term" value="P:regulation of inclusion body assembly"/>
    <property type="evidence" value="ECO:0007669"/>
    <property type="project" value="EnsemblFungi"/>
</dbReference>
<keyword evidence="2 4" id="KW-0813">Transport</keyword>
<dbReference type="GO" id="GO:0045324">
    <property type="term" value="P:late endosome to vacuole transport"/>
    <property type="evidence" value="ECO:0007669"/>
    <property type="project" value="UniProtKB-UniRule"/>
</dbReference>
<sequence>MLESLAASVLNRVLGSYVQNFDPAQLNVGIWSGDVKLKNLKLRQDCLDSLNLPIDVKFGVLNDLSLVVPWSSLKNNPVKIIIEDCFLLCTPRDFKTTTPDEDIARELRHKLNKLAEWELTNQAKQSLSADNADDGKNSTFMQSLTTKIIENLQITIKNIHLRYEDKSCLFSKYPCALGVALKEFSAVSTDDQWVPKFIETAQALSHKLFKMDSLCCYWNTNSTFLLDYLDPESELYDPTHEKLILQFQRTIASAESVETPQHQYIIRPISGEGHLTLNKKGSSDSQPHVDMQLIFEEFTVGIDDAEYNDFLFTLSNLTAKANKSISQVERPSVSVQENPQEWFKYVVSRVKERMRKKNEMWTWDAIQKKCQDRRKYIELWEKKLNLPSLESDLPIEEEAKLNELTESLSYEELILFRTVAKRQFTESRAVSKASNKAIENSKNNNGGWLSSWWGSKDTTSDALELTDEQRKEFYDAIEFDENEEETEEISVPRERVTLNISSILKKGSFVLKKKNNVILSEVIFEDCELQFSQRSDSYIGKFSLADFRVEDGSETSIYKHIVSGRDLHKSSITDTGDIKENLLNLIYESNPLDGISDSKLDIKLNGMTIFYNVLFVSEILQFFNMPDEHKDTIDAIISAAEATVEGWTTYSRMGIETILEDHKTINLSLDLQAPLIILPLHDYTWDTPCAIVDAGHISVSSDVIPKEKIKEIISMSPEDYDKLNPNDKNRLMFDRYKLELQDTQILVGANIHNTLSSLKDSESFENLSVLEKMKLVLVLDSLIAPKAFRLPKFKLTGHLPTIRFAFNDFQYKTAIEILQNCLPSSFIIENNDGTQNTPEENATRFSDLEQKQLRDMKTYIATLSESQLDQKFLDVHFDIDQVMVGISKCENSETMTCNKLVDIKGENFQFDFYKRTKDMKVNLQIHSLNMEDHISKSSKEFSNLITSEFSGSVKNSDLFSLQYSRTQRIVSHENSLIEVYDQDVLIDMEKLQIVLTPLSILTLMNFMMLTFSDPNAPEAPADVLRHNNSDNEDAPQKIKMKINMGGVNVILNDDSIKIATLVFNAANLKLVMLPEKLKFDMRMDGLDLTEEISEALDRCSPLRKLIQMEGDELVELSYETFDSQTNSANFDSLLKYTTGSMVINFVEAPINRIANYLNKFQKMKTFFDRAREAAYNQAPSMDTVNNMKLDILIKSPTINFPNTSNLDSLGDRIQLFLGEFFIQNSFTGETSQNKVNHVKMGLRQTELISYIQNEKVSILHGMSLLFSIIHSPLSVKDEPTFKIISDFNPTTIAISEHQANELLKCWSTFSNAFTIENDNEEQLYLMVNSTPSVESVLTTTPSTADNALKDSDGEELGDKIKFDFVFNSPSLSLVLSDSSSREKTSNGLIAEFGLQDMGTSFKLGYDGTLDGEAHISAFTVKDKRSDKQNKFAELVPKSNENDYQFVAKYSTRKLSDHTVTNVSANINSPHVILAMDFLFALKNFVGGLNFEEPTVQLETDDSSINSDIISESNEPSPETKNVIQYSLNIVDTAFILLADPSNENTEAVVFNIGQILLTDQNIISFATNNVNVFLTQMNTNSSDKVRLLDDFSTTLTIDKRESTKNLQVTDIQISIQPLLMRISLRDIRLAMMIFERTIALANNSKNDIEVQNEESGDKIEAFSKEFEKKLSKYVPSILSTLSDTQSLKRATSRRSASPIRMQIKESLSADFGGLRLILIGDVHEMPVLDMSATSLFVSGKNWSSNLKIETSVTTYVNIFNYSRSCWEPFIENTNFIISFLKKSNTSSGYELNVNSDVLTDITLSTRSLEMLTGIPKALSGELALKPRGYQKPYRLVNQTGLDIDVWILTDNIEDRKGLTRLENEGNIPWEFEDWQSVRERLSTDQVSSVICASIPNSNYKSILKVDATDIGDNIHVLKPSVGKYHNRIITTCDCGPDNIKTITFRSTLVVENITRQKVLVSVNPPQNSKREYLEFSILPNEVKSIPVEYCYDSNLKIKPAAISNDNGFNWSSENIYWKTLINGSRSVSCQSQNNDGSDYNFEVSGFFDNNEPLSKVYPKMKIVISPSLIIENGLPYDINFLLYERKDMRGGYRYLKRESSLEIHDVSLRNFVLMRVLPLIENDNLSKPTIIHTPPNNTLQPEKSIHLTLASGQKLRLLIHYQNLDGTPTKILKIYSPYILFNKTDRELFAKSDMMNVAKSTVYDSDNGRFSKPLLFSFEKPSEKNNKAQIKFRESDWCLPFSIDAIGQAFDTSVPVPNKEQEFDVGIYISDGVGPYMLSKIVEVAPRYIIRNELDYEIEVCEVGSIDSIQIPKNESKPLYKLSSMVEKQLILKFLGMDSEWSAPFHLNEVGSTFLKVLRKGSSHKLLKIDILLENATLFIVVKDGKNHWPYSIRNFSDYEFIFYQRDPSLIDDLYDEKNEDYEALTYKPLYYRIPPMSVMPYAWDYPSAKQKKLIITSKNRNREIDLGAIGNLKPMRLPGVDEGEKMHLVDLHVVADGPTQALLITNYNPEVSLYKLRNKKKASSLSLNESGEVFVADENDEEFQTRLVFSFNGIGVSLIDANLREILYLNMQGIEMRYNESDLYKTFSWNIKWLQADNQLFTSNSQNIIYPTTVKKTEEELKEHPVLSGSISKVKDDSHGIPYYKHVTLLMQELSIQLDEDFMYAILEFSRFPGAPWITEPKIPDMDHVRLPEFEDITSEDDLYFEVLHIQPTMLHFSFSRSDRIEETKDVVISDTNKNSVSPMYYVHMLSLTLGNVNDAPIKLNSLLMDNVRVPLPMLMNSMKMYYGQQVFYQVHKILGSADCFGNPVGLFNTISSGVVDLFYEPYLGYMMNDSPQEIGAQIARGGVSFAKKTVYGLSDSMARLTGSLAKGLSVTQDSSFQESRRLQQRLNRSGKNVFANSAQSFAATIGSGFSGIALDPYKGAQKDGAAGLIKGLGKGLLGLPAKTAIGFLDLTSNLSQGLRVSTNDIMAYQARIRLPRYIGNDQIIKPYDESHSLGQYWLKTVNGGQFVDDEYLAHVILPGNELVVIVSMQRICELNIKELEVMWGVEYDSIQGIVLERGGIHVKLKSQAEYFIPIADPHERRYIYKNIAIAVKKYNQYCEVVL</sequence>
<dbReference type="GO" id="GO:0061709">
    <property type="term" value="P:reticulophagy"/>
    <property type="evidence" value="ECO:0007669"/>
    <property type="project" value="EnsemblFungi"/>
</dbReference>
<dbReference type="InterPro" id="IPR056748">
    <property type="entry name" value="VPS13-like_C"/>
</dbReference>
<accession>A0A0W0DZY8</accession>
<dbReference type="GO" id="GO:0032120">
    <property type="term" value="P:ascospore-type prospore membrane formation"/>
    <property type="evidence" value="ECO:0007669"/>
    <property type="project" value="EnsemblFungi"/>
</dbReference>
<dbReference type="InterPro" id="IPR017148">
    <property type="entry name" value="VPS13_fungi"/>
</dbReference>
<feature type="domain" description="Vacuolar protein sorting-associated protein 13 VPS13 adaptor binding" evidence="6">
    <location>
        <begin position="1873"/>
        <end position="2451"/>
    </location>
</feature>
<organism evidence="8 9">
    <name type="scientific">Candida glabrata</name>
    <name type="common">Yeast</name>
    <name type="synonym">Torulopsis glabrata</name>
    <dbReference type="NCBI Taxonomy" id="5478"/>
    <lineage>
        <taxon>Eukaryota</taxon>
        <taxon>Fungi</taxon>
        <taxon>Dikarya</taxon>
        <taxon>Ascomycota</taxon>
        <taxon>Saccharomycotina</taxon>
        <taxon>Saccharomycetes</taxon>
        <taxon>Saccharomycetales</taxon>
        <taxon>Saccharomycetaceae</taxon>
        <taxon>Nakaseomyces</taxon>
    </lineage>
</organism>
<evidence type="ECO:0000259" key="5">
    <source>
        <dbReference type="Pfam" id="PF12624"/>
    </source>
</evidence>
<dbReference type="InterPro" id="IPR026847">
    <property type="entry name" value="VPS13"/>
</dbReference>
<name>A0A0W0DZY8_CANGB</name>
<dbReference type="EMBL" id="LLZZ01000144">
    <property type="protein sequence ID" value="KTA99491.1"/>
    <property type="molecule type" value="Genomic_DNA"/>
</dbReference>
<proteinExistence type="inferred from homology"/>
<dbReference type="GO" id="GO:0005628">
    <property type="term" value="C:prospore membrane"/>
    <property type="evidence" value="ECO:0007669"/>
    <property type="project" value="EnsemblFungi"/>
</dbReference>
<dbReference type="GO" id="GO:0005741">
    <property type="term" value="C:mitochondrial outer membrane"/>
    <property type="evidence" value="ECO:0007669"/>
    <property type="project" value="EnsemblFungi"/>
</dbReference>
<feature type="domain" description="Intermembrane lipid transfer protein VPS13-like C-terminal" evidence="7">
    <location>
        <begin position="2978"/>
        <end position="3082"/>
    </location>
</feature>
<protein>
    <recommendedName>
        <fullName evidence="4">Vacuolar protein sorting-associated protein</fullName>
    </recommendedName>
</protein>
<dbReference type="VEuPathDB" id="FungiDB:GWK60_C02805"/>
<dbReference type="GO" id="GO:0005777">
    <property type="term" value="C:peroxisome"/>
    <property type="evidence" value="ECO:0007669"/>
    <property type="project" value="EnsemblFungi"/>
</dbReference>
<dbReference type="Pfam" id="PF25036">
    <property type="entry name" value="VPS13_VAB"/>
    <property type="match status" value="1"/>
</dbReference>
<dbReference type="GO" id="GO:0036258">
    <property type="term" value="P:multivesicular body assembly"/>
    <property type="evidence" value="ECO:0007669"/>
    <property type="project" value="EnsemblFungi"/>
</dbReference>
<dbReference type="InterPro" id="IPR009543">
    <property type="entry name" value="VPS13_VAB"/>
</dbReference>
<evidence type="ECO:0000256" key="1">
    <source>
        <dbReference type="ARBA" id="ARBA00006545"/>
    </source>
</evidence>
<dbReference type="GO" id="GO:0005770">
    <property type="term" value="C:late endosome"/>
    <property type="evidence" value="ECO:0007669"/>
    <property type="project" value="EnsemblFungi"/>
</dbReference>
<dbReference type="GO" id="GO:0005543">
    <property type="term" value="F:phospholipid binding"/>
    <property type="evidence" value="ECO:0007669"/>
    <property type="project" value="EnsemblFungi"/>
</dbReference>
<evidence type="ECO:0000313" key="9">
    <source>
        <dbReference type="Proteomes" id="UP000054886"/>
    </source>
</evidence>
<dbReference type="Proteomes" id="UP000054886">
    <property type="component" value="Unassembled WGS sequence"/>
</dbReference>
<dbReference type="VEuPathDB" id="FungiDB:GVI51_C02981"/>
<dbReference type="GO" id="GO:0120014">
    <property type="term" value="F:phospholipid transfer activity"/>
    <property type="evidence" value="ECO:0007669"/>
    <property type="project" value="EnsemblFungi"/>
</dbReference>
<dbReference type="VEuPathDB" id="FungiDB:B1J91_C03201g"/>
<dbReference type="GO" id="GO:0005798">
    <property type="term" value="C:Golgi-associated vesicle"/>
    <property type="evidence" value="ECO:0007669"/>
    <property type="project" value="EnsemblFungi"/>
</dbReference>
<dbReference type="Pfam" id="PF12624">
    <property type="entry name" value="VPS13_N"/>
    <property type="match status" value="1"/>
</dbReference>
<comment type="similarity">
    <text evidence="1 4">Belongs to the VPS13 family.</text>
</comment>
<dbReference type="GO" id="GO:0071561">
    <property type="term" value="C:nucleus-vacuole junction"/>
    <property type="evidence" value="ECO:0007669"/>
    <property type="project" value="EnsemblFungi"/>
</dbReference>
<keyword evidence="3 4" id="KW-0445">Lipid transport</keyword>